<evidence type="ECO:0000313" key="2">
    <source>
        <dbReference type="EMBL" id="KAK8513576.1"/>
    </source>
</evidence>
<dbReference type="EMBL" id="JBBPBM010000069">
    <property type="protein sequence ID" value="KAK8513576.1"/>
    <property type="molecule type" value="Genomic_DNA"/>
</dbReference>
<organism evidence="2 3">
    <name type="scientific">Hibiscus sabdariffa</name>
    <name type="common">roselle</name>
    <dbReference type="NCBI Taxonomy" id="183260"/>
    <lineage>
        <taxon>Eukaryota</taxon>
        <taxon>Viridiplantae</taxon>
        <taxon>Streptophyta</taxon>
        <taxon>Embryophyta</taxon>
        <taxon>Tracheophyta</taxon>
        <taxon>Spermatophyta</taxon>
        <taxon>Magnoliopsida</taxon>
        <taxon>eudicotyledons</taxon>
        <taxon>Gunneridae</taxon>
        <taxon>Pentapetalae</taxon>
        <taxon>rosids</taxon>
        <taxon>malvids</taxon>
        <taxon>Malvales</taxon>
        <taxon>Malvaceae</taxon>
        <taxon>Malvoideae</taxon>
        <taxon>Hibiscus</taxon>
    </lineage>
</organism>
<evidence type="ECO:0000256" key="1">
    <source>
        <dbReference type="SAM" id="MobiDB-lite"/>
    </source>
</evidence>
<proteinExistence type="predicted"/>
<gene>
    <name evidence="2" type="ORF">V6N12_052754</name>
</gene>
<sequence length="116" mass="13223">MVVIIMVARHNDPSTSTQKQVGRDESGSNSIKTHIGGAPNLNHEKDQLGQRTNLCTDKSNYVWKENRAVSLCSNRDKSASLWWLFVLLALIDLQNQTRHIFFLVITRTPYKSALHF</sequence>
<protein>
    <submittedName>
        <fullName evidence="2">Uncharacterized protein</fullName>
    </submittedName>
</protein>
<reference evidence="2 3" key="1">
    <citation type="journal article" date="2024" name="G3 (Bethesda)">
        <title>Genome assembly of Hibiscus sabdariffa L. provides insights into metabolisms of medicinal natural products.</title>
        <authorList>
            <person name="Kim T."/>
        </authorList>
    </citation>
    <scope>NUCLEOTIDE SEQUENCE [LARGE SCALE GENOMIC DNA]</scope>
    <source>
        <strain evidence="2">TK-2024</strain>
        <tissue evidence="2">Old leaves</tissue>
    </source>
</reference>
<evidence type="ECO:0000313" key="3">
    <source>
        <dbReference type="Proteomes" id="UP001472677"/>
    </source>
</evidence>
<feature type="region of interest" description="Disordered" evidence="1">
    <location>
        <begin position="11"/>
        <end position="43"/>
    </location>
</feature>
<dbReference type="Proteomes" id="UP001472677">
    <property type="component" value="Unassembled WGS sequence"/>
</dbReference>
<keyword evidence="3" id="KW-1185">Reference proteome</keyword>
<accession>A0ABR2C2G4</accession>
<comment type="caution">
    <text evidence="2">The sequence shown here is derived from an EMBL/GenBank/DDBJ whole genome shotgun (WGS) entry which is preliminary data.</text>
</comment>
<name>A0ABR2C2G4_9ROSI</name>